<dbReference type="InterPro" id="IPR036047">
    <property type="entry name" value="F-box-like_dom_sf"/>
</dbReference>
<dbReference type="SUPFAM" id="SSF81383">
    <property type="entry name" value="F-box domain"/>
    <property type="match status" value="1"/>
</dbReference>
<proteinExistence type="predicted"/>
<reference evidence="1" key="1">
    <citation type="submission" date="2023-10" db="EMBL/GenBank/DDBJ databases">
        <title>Genome assembly of Pristionchus species.</title>
        <authorList>
            <person name="Yoshida K."/>
            <person name="Sommer R.J."/>
        </authorList>
    </citation>
    <scope>NUCLEOTIDE SEQUENCE</scope>
    <source>
        <strain evidence="1">RS5133</strain>
    </source>
</reference>
<evidence type="ECO:0000313" key="2">
    <source>
        <dbReference type="Proteomes" id="UP001432322"/>
    </source>
</evidence>
<organism evidence="1 2">
    <name type="scientific">Pristionchus fissidentatus</name>
    <dbReference type="NCBI Taxonomy" id="1538716"/>
    <lineage>
        <taxon>Eukaryota</taxon>
        <taxon>Metazoa</taxon>
        <taxon>Ecdysozoa</taxon>
        <taxon>Nematoda</taxon>
        <taxon>Chromadorea</taxon>
        <taxon>Rhabditida</taxon>
        <taxon>Rhabditina</taxon>
        <taxon>Diplogasteromorpha</taxon>
        <taxon>Diplogasteroidea</taxon>
        <taxon>Neodiplogasteridae</taxon>
        <taxon>Pristionchus</taxon>
    </lineage>
</organism>
<name>A0AAV5W8G2_9BILA</name>
<dbReference type="Gene3D" id="1.20.1280.50">
    <property type="match status" value="1"/>
</dbReference>
<evidence type="ECO:0008006" key="3">
    <source>
        <dbReference type="Google" id="ProtNLM"/>
    </source>
</evidence>
<dbReference type="EMBL" id="BTSY01000005">
    <property type="protein sequence ID" value="GMT26367.1"/>
    <property type="molecule type" value="Genomic_DNA"/>
</dbReference>
<comment type="caution">
    <text evidence="1">The sequence shown here is derived from an EMBL/GenBank/DDBJ whole genome shotgun (WGS) entry which is preliminary data.</text>
</comment>
<sequence>MEITSSFNNPSELNKNDFLSNLNNDCLLHAFSYLDKLSLDNMDCINQRIRQVSSHSSLKQI</sequence>
<protein>
    <recommendedName>
        <fullName evidence="3">F-box domain-containing protein</fullName>
    </recommendedName>
</protein>
<dbReference type="AlphaFoldDB" id="A0AAV5W8G2"/>
<gene>
    <name evidence="1" type="ORF">PFISCL1PPCAC_17664</name>
</gene>
<keyword evidence="2" id="KW-1185">Reference proteome</keyword>
<evidence type="ECO:0000313" key="1">
    <source>
        <dbReference type="EMBL" id="GMT26367.1"/>
    </source>
</evidence>
<accession>A0AAV5W8G2</accession>
<feature type="non-terminal residue" evidence="1">
    <location>
        <position position="61"/>
    </location>
</feature>
<dbReference type="Proteomes" id="UP001432322">
    <property type="component" value="Unassembled WGS sequence"/>
</dbReference>